<proteinExistence type="predicted"/>
<protein>
    <submittedName>
        <fullName evidence="2">Uncharacterized protein</fullName>
    </submittedName>
</protein>
<dbReference type="AlphaFoldDB" id="A0A815QF45"/>
<comment type="caution">
    <text evidence="2">The sequence shown here is derived from an EMBL/GenBank/DDBJ whole genome shotgun (WGS) entry which is preliminary data.</text>
</comment>
<evidence type="ECO:0000256" key="1">
    <source>
        <dbReference type="SAM" id="MobiDB-lite"/>
    </source>
</evidence>
<reference evidence="2" key="1">
    <citation type="submission" date="2021-02" db="EMBL/GenBank/DDBJ databases">
        <authorList>
            <person name="Nowell W R."/>
        </authorList>
    </citation>
    <scope>NUCLEOTIDE SEQUENCE</scope>
</reference>
<evidence type="ECO:0000313" key="3">
    <source>
        <dbReference type="Proteomes" id="UP000663882"/>
    </source>
</evidence>
<dbReference type="EMBL" id="CAJNOO010007046">
    <property type="protein sequence ID" value="CAF1460921.1"/>
    <property type="molecule type" value="Genomic_DNA"/>
</dbReference>
<evidence type="ECO:0000313" key="2">
    <source>
        <dbReference type="EMBL" id="CAF1460921.1"/>
    </source>
</evidence>
<gene>
    <name evidence="2" type="ORF">RFH988_LOCUS37151</name>
</gene>
<feature type="region of interest" description="Disordered" evidence="1">
    <location>
        <begin position="1"/>
        <end position="27"/>
    </location>
</feature>
<sequence length="27" mass="3161">MYNISMWSPEALSTTDRLKPFSSRDNL</sequence>
<accession>A0A815QF45</accession>
<feature type="non-terminal residue" evidence="2">
    <location>
        <position position="27"/>
    </location>
</feature>
<name>A0A815QF45_9BILA</name>
<dbReference type="Proteomes" id="UP000663882">
    <property type="component" value="Unassembled WGS sequence"/>
</dbReference>
<organism evidence="2 3">
    <name type="scientific">Rotaria sordida</name>
    <dbReference type="NCBI Taxonomy" id="392033"/>
    <lineage>
        <taxon>Eukaryota</taxon>
        <taxon>Metazoa</taxon>
        <taxon>Spiralia</taxon>
        <taxon>Gnathifera</taxon>
        <taxon>Rotifera</taxon>
        <taxon>Eurotatoria</taxon>
        <taxon>Bdelloidea</taxon>
        <taxon>Philodinida</taxon>
        <taxon>Philodinidae</taxon>
        <taxon>Rotaria</taxon>
    </lineage>
</organism>